<dbReference type="EMBL" id="BRYA01000279">
    <property type="protein sequence ID" value="GMI46072.1"/>
    <property type="molecule type" value="Genomic_DNA"/>
</dbReference>
<evidence type="ECO:0000256" key="3">
    <source>
        <dbReference type="ARBA" id="ARBA00023242"/>
    </source>
</evidence>
<feature type="region of interest" description="Disordered" evidence="4">
    <location>
        <begin position="405"/>
        <end position="500"/>
    </location>
</feature>
<dbReference type="PANTHER" id="PTHR12446">
    <property type="entry name" value="TESMIN/TSO1-RELATED"/>
    <property type="match status" value="1"/>
</dbReference>
<dbReference type="InterPro" id="IPR005172">
    <property type="entry name" value="CRC"/>
</dbReference>
<keyword evidence="7" id="KW-1185">Reference proteome</keyword>
<comment type="caution">
    <text evidence="6">The sequence shown here is derived from an EMBL/GenBank/DDBJ whole genome shotgun (WGS) entry which is preliminary data.</text>
</comment>
<feature type="domain" description="CRC" evidence="5">
    <location>
        <begin position="45"/>
        <end position="186"/>
    </location>
</feature>
<dbReference type="Proteomes" id="UP001165065">
    <property type="component" value="Unassembled WGS sequence"/>
</dbReference>
<evidence type="ECO:0000259" key="5">
    <source>
        <dbReference type="PROSITE" id="PS51634"/>
    </source>
</evidence>
<dbReference type="GO" id="GO:0006355">
    <property type="term" value="P:regulation of DNA-templated transcription"/>
    <property type="evidence" value="ECO:0007669"/>
    <property type="project" value="TreeGrafter"/>
</dbReference>
<feature type="compositionally biased region" description="Gly residues" evidence="4">
    <location>
        <begin position="470"/>
        <end position="479"/>
    </location>
</feature>
<dbReference type="AlphaFoldDB" id="A0A9W7GI90"/>
<dbReference type="PANTHER" id="PTHR12446:SF34">
    <property type="entry name" value="PROTEIN LIN-54 HOMOLOG"/>
    <property type="match status" value="1"/>
</dbReference>
<evidence type="ECO:0000256" key="4">
    <source>
        <dbReference type="SAM" id="MobiDB-lite"/>
    </source>
</evidence>
<protein>
    <recommendedName>
        <fullName evidence="5">CRC domain-containing protein</fullName>
    </recommendedName>
</protein>
<feature type="compositionally biased region" description="Gly residues" evidence="4">
    <location>
        <begin position="450"/>
        <end position="459"/>
    </location>
</feature>
<evidence type="ECO:0000256" key="2">
    <source>
        <dbReference type="ARBA" id="ARBA00007267"/>
    </source>
</evidence>
<name>A0A9W7GI90_9STRA</name>
<feature type="region of interest" description="Disordered" evidence="4">
    <location>
        <begin position="238"/>
        <end position="262"/>
    </location>
</feature>
<sequence length="514" mass="52392">MSNQQDPNLLANVVNILNDFKPFMGGDQALLDPLQMPKNLPNNANIRGCTCKKSLCLKLYCQCFAAQMYCSGPGGMCKCLSCYNQHPQDFTHADFGLDNLPLTESSITPPNLSTLPPTVQKRVASLKSILERNPSAFTPKSGPMGGTRVGCKCRKSACLKKYCECFLRGDKCTESCRCVGCMNKGPRVGDRRAGGVGGITTDLYDGMLQASEGWEEDAADCLTWLKVAKKAAEGAQTLLPPQQLEDSTAGGSKPVSPASRSSEGVMMAALAMFEMAGPTAKAGEEGAKVKAEGGGGGGEGEEGGGSGVEGLGTYKGSGQGVHRGIAGLGAPELKKATSTGGVTESIGKLGVTTTSTASTSGSGLVGASASGGMKSPKRKTISDTPNTGTYRKVAAVAAANDNGVGGVGLPPCPPGNQPGTSGSESDTTTHESDEEKESKERADATMEILGGVGGGGGGGRKGRTSKRTKQGGGGGGGQGLVVDTKGGEEGQGNDGITPVSGFLEGGFKRIEIKR</sequence>
<dbReference type="InterPro" id="IPR033467">
    <property type="entry name" value="Tesmin/TSO1-like_CXC"/>
</dbReference>
<dbReference type="Pfam" id="PF03638">
    <property type="entry name" value="TCR"/>
    <property type="match status" value="2"/>
</dbReference>
<feature type="region of interest" description="Disordered" evidence="4">
    <location>
        <begin position="352"/>
        <end position="386"/>
    </location>
</feature>
<dbReference type="GO" id="GO:0005634">
    <property type="term" value="C:nucleus"/>
    <property type="evidence" value="ECO:0007669"/>
    <property type="project" value="UniProtKB-SubCell"/>
</dbReference>
<evidence type="ECO:0000313" key="6">
    <source>
        <dbReference type="EMBL" id="GMI46072.1"/>
    </source>
</evidence>
<evidence type="ECO:0000256" key="1">
    <source>
        <dbReference type="ARBA" id="ARBA00004123"/>
    </source>
</evidence>
<dbReference type="OrthoDB" id="6283463at2759"/>
<feature type="compositionally biased region" description="Basic residues" evidence="4">
    <location>
        <begin position="460"/>
        <end position="469"/>
    </location>
</feature>
<comment type="subcellular location">
    <subcellularLocation>
        <location evidence="1">Nucleus</location>
    </subcellularLocation>
</comment>
<feature type="compositionally biased region" description="Gly residues" evidence="4">
    <location>
        <begin position="292"/>
        <end position="310"/>
    </location>
</feature>
<evidence type="ECO:0000313" key="7">
    <source>
        <dbReference type="Proteomes" id="UP001165065"/>
    </source>
</evidence>
<organism evidence="6 7">
    <name type="scientific">Triparma columacea</name>
    <dbReference type="NCBI Taxonomy" id="722753"/>
    <lineage>
        <taxon>Eukaryota</taxon>
        <taxon>Sar</taxon>
        <taxon>Stramenopiles</taxon>
        <taxon>Ochrophyta</taxon>
        <taxon>Bolidophyceae</taxon>
        <taxon>Parmales</taxon>
        <taxon>Triparmaceae</taxon>
        <taxon>Triparma</taxon>
    </lineage>
</organism>
<dbReference type="SMART" id="SM01114">
    <property type="entry name" value="CXC"/>
    <property type="match status" value="2"/>
</dbReference>
<gene>
    <name evidence="6" type="ORF">TrCOL_g2500</name>
</gene>
<accession>A0A9W7GI90</accession>
<dbReference type="PROSITE" id="PS51634">
    <property type="entry name" value="CRC"/>
    <property type="match status" value="1"/>
</dbReference>
<feature type="compositionally biased region" description="Basic and acidic residues" evidence="4">
    <location>
        <begin position="427"/>
        <end position="444"/>
    </location>
</feature>
<dbReference type="InterPro" id="IPR028307">
    <property type="entry name" value="Lin-54_fam"/>
</dbReference>
<feature type="region of interest" description="Disordered" evidence="4">
    <location>
        <begin position="283"/>
        <end position="310"/>
    </location>
</feature>
<comment type="similarity">
    <text evidence="2">Belongs to the lin-54 family.</text>
</comment>
<keyword evidence="3" id="KW-0539">Nucleus</keyword>
<reference evidence="7" key="1">
    <citation type="journal article" date="2023" name="Commun. Biol.">
        <title>Genome analysis of Parmales, the sister group of diatoms, reveals the evolutionary specialization of diatoms from phago-mixotrophs to photoautotrophs.</title>
        <authorList>
            <person name="Ban H."/>
            <person name="Sato S."/>
            <person name="Yoshikawa S."/>
            <person name="Yamada K."/>
            <person name="Nakamura Y."/>
            <person name="Ichinomiya M."/>
            <person name="Sato N."/>
            <person name="Blanc-Mathieu R."/>
            <person name="Endo H."/>
            <person name="Kuwata A."/>
            <person name="Ogata H."/>
        </authorList>
    </citation>
    <scope>NUCLEOTIDE SEQUENCE [LARGE SCALE GENOMIC DNA]</scope>
</reference>
<feature type="compositionally biased region" description="Low complexity" evidence="4">
    <location>
        <begin position="352"/>
        <end position="372"/>
    </location>
</feature>
<proteinExistence type="inferred from homology"/>